<evidence type="ECO:0000313" key="1">
    <source>
        <dbReference type="EMBL" id="CAG6459631.1"/>
    </source>
</evidence>
<dbReference type="EMBL" id="HBUE01038137">
    <property type="protein sequence ID" value="CAG6459631.1"/>
    <property type="molecule type" value="Transcribed_RNA"/>
</dbReference>
<sequence length="125" mass="14222">MKPNLLPPPLATGAIDLLQEMLLERGAIRTNFTLYQDQRRNLLLVPEQGKCDADATRFRNTGNRLYLDGKYEEALVWYNRSICFAEKGTDQLATGIGRRFTTSKASTSLHCTTSIWPRSMVIRRS</sequence>
<organism evidence="1">
    <name type="scientific">Culex pipiens</name>
    <name type="common">House mosquito</name>
    <dbReference type="NCBI Taxonomy" id="7175"/>
    <lineage>
        <taxon>Eukaryota</taxon>
        <taxon>Metazoa</taxon>
        <taxon>Ecdysozoa</taxon>
        <taxon>Arthropoda</taxon>
        <taxon>Hexapoda</taxon>
        <taxon>Insecta</taxon>
        <taxon>Pterygota</taxon>
        <taxon>Neoptera</taxon>
        <taxon>Endopterygota</taxon>
        <taxon>Diptera</taxon>
        <taxon>Nematocera</taxon>
        <taxon>Culicoidea</taxon>
        <taxon>Culicidae</taxon>
        <taxon>Culicinae</taxon>
        <taxon>Culicini</taxon>
        <taxon>Culex</taxon>
        <taxon>Culex</taxon>
    </lineage>
</organism>
<proteinExistence type="predicted"/>
<accession>A0A8D8ALQ6</accession>
<dbReference type="AlphaFoldDB" id="A0A8D8ALQ6"/>
<protein>
    <submittedName>
        <fullName evidence="1">(northern house mosquito) hypothetical protein</fullName>
    </submittedName>
</protein>
<reference evidence="1" key="1">
    <citation type="submission" date="2021-05" db="EMBL/GenBank/DDBJ databases">
        <authorList>
            <person name="Alioto T."/>
            <person name="Alioto T."/>
            <person name="Gomez Garrido J."/>
        </authorList>
    </citation>
    <scope>NUCLEOTIDE SEQUENCE</scope>
</reference>
<name>A0A8D8ALQ6_CULPI</name>